<evidence type="ECO:0000256" key="2">
    <source>
        <dbReference type="ARBA" id="ARBA00022723"/>
    </source>
</evidence>
<dbReference type="OrthoDB" id="9789727at2"/>
<gene>
    <name evidence="6" type="ordered locus">MYSTI_06146</name>
</gene>
<dbReference type="RefSeq" id="WP_015351674.1">
    <property type="nucleotide sequence ID" value="NC_020126.1"/>
</dbReference>
<dbReference type="PROSITE" id="PS51409">
    <property type="entry name" value="ARGINASE_2"/>
    <property type="match status" value="1"/>
</dbReference>
<feature type="binding site" evidence="4">
    <location>
        <position position="111"/>
    </location>
    <ligand>
        <name>Mn(2+)</name>
        <dbReference type="ChEBI" id="CHEBI:29035"/>
        <label>1</label>
    </ligand>
</feature>
<keyword evidence="7" id="KW-1185">Reference proteome</keyword>
<accession>L7ULT0</accession>
<proteinExistence type="inferred from homology"/>
<dbReference type="EMBL" id="CP004025">
    <property type="protein sequence ID" value="AGC47419.1"/>
    <property type="molecule type" value="Genomic_DNA"/>
</dbReference>
<dbReference type="STRING" id="1278073.MYSTI_06146"/>
<dbReference type="InterPro" id="IPR006035">
    <property type="entry name" value="Ureohydrolase"/>
</dbReference>
<keyword evidence="2 4" id="KW-0479">Metal-binding</keyword>
<comment type="similarity">
    <text evidence="1">Belongs to the arginase family. Agmatinase subfamily.</text>
</comment>
<dbReference type="KEGG" id="msd:MYSTI_06146"/>
<dbReference type="InterPro" id="IPR020855">
    <property type="entry name" value="Ureohydrolase_Mn_BS"/>
</dbReference>
<evidence type="ECO:0000256" key="3">
    <source>
        <dbReference type="ARBA" id="ARBA00022801"/>
    </source>
</evidence>
<dbReference type="PROSITE" id="PS01053">
    <property type="entry name" value="ARGINASE_1"/>
    <property type="match status" value="1"/>
</dbReference>
<dbReference type="Gene3D" id="3.40.800.10">
    <property type="entry name" value="Ureohydrolase domain"/>
    <property type="match status" value="1"/>
</dbReference>
<name>L7ULT0_MYXSD</name>
<comment type="cofactor">
    <cofactor evidence="4">
        <name>Mn(2+)</name>
        <dbReference type="ChEBI" id="CHEBI:29035"/>
    </cofactor>
    <text evidence="4">Binds 2 manganese ions per subunit.</text>
</comment>
<dbReference type="AlphaFoldDB" id="L7ULT0"/>
<evidence type="ECO:0000256" key="5">
    <source>
        <dbReference type="RuleBase" id="RU003684"/>
    </source>
</evidence>
<dbReference type="InterPro" id="IPR023696">
    <property type="entry name" value="Ureohydrolase_dom_sf"/>
</dbReference>
<evidence type="ECO:0000256" key="1">
    <source>
        <dbReference type="ARBA" id="ARBA00009227"/>
    </source>
</evidence>
<dbReference type="PANTHER" id="PTHR11358">
    <property type="entry name" value="ARGINASE/AGMATINASE"/>
    <property type="match status" value="1"/>
</dbReference>
<keyword evidence="4" id="KW-0464">Manganese</keyword>
<sequence>MSSRMRHASCPEESQARAVLFGANTQGAGFSESARGKSDAPRKLFTADVVRDADNESPSLTELLEDGASLFDAGNLPVEGLAANEQLAVVHARFVELFRAGQRAIGVGGDHFIKYAALSAVSEVFEDCAVLYVDAHPDCAQNEALGFDSILHHAWKLPHIRPERTCIFGVRQVNARERDGLRAWRPGVVAATELVERGLPAVLEMMAAQLGDVRRVFVSVDLDGLAPHEVPAVEAPYPGGPTFRELLVLLRGLARRYELVGMDVSEFIPELDTARLTALVTARLVKEFAALPAPR</sequence>
<dbReference type="PATRIC" id="fig|1278073.3.peg.6234"/>
<dbReference type="HOGENOM" id="CLU_942784_0_0_7"/>
<feature type="binding site" evidence="4">
    <location>
        <position position="223"/>
    </location>
    <ligand>
        <name>Mn(2+)</name>
        <dbReference type="ChEBI" id="CHEBI:29035"/>
        <label>1</label>
    </ligand>
</feature>
<dbReference type="GO" id="GO:0033389">
    <property type="term" value="P:putrescine biosynthetic process from arginine, via agmatine"/>
    <property type="evidence" value="ECO:0007669"/>
    <property type="project" value="TreeGrafter"/>
</dbReference>
<dbReference type="eggNOG" id="COG0010">
    <property type="taxonomic scope" value="Bacteria"/>
</dbReference>
<dbReference type="PIRSF" id="PIRSF036979">
    <property type="entry name" value="Arginase"/>
    <property type="match status" value="1"/>
</dbReference>
<feature type="binding site" evidence="4">
    <location>
        <position position="136"/>
    </location>
    <ligand>
        <name>Mn(2+)</name>
        <dbReference type="ChEBI" id="CHEBI:29035"/>
        <label>1</label>
    </ligand>
</feature>
<dbReference type="Pfam" id="PF00491">
    <property type="entry name" value="Arginase"/>
    <property type="match status" value="1"/>
</dbReference>
<dbReference type="GO" id="GO:0008783">
    <property type="term" value="F:agmatinase activity"/>
    <property type="evidence" value="ECO:0007669"/>
    <property type="project" value="TreeGrafter"/>
</dbReference>
<feature type="binding site" evidence="4">
    <location>
        <position position="134"/>
    </location>
    <ligand>
        <name>Mn(2+)</name>
        <dbReference type="ChEBI" id="CHEBI:29035"/>
        <label>1</label>
    </ligand>
</feature>
<evidence type="ECO:0000313" key="7">
    <source>
        <dbReference type="Proteomes" id="UP000011131"/>
    </source>
</evidence>
<dbReference type="PANTHER" id="PTHR11358:SF26">
    <property type="entry name" value="GUANIDINO ACID HYDROLASE, MITOCHONDRIAL"/>
    <property type="match status" value="1"/>
</dbReference>
<organism evidence="6 7">
    <name type="scientific">Myxococcus stipitatus (strain DSM 14675 / JCM 12634 / Mx s8)</name>
    <dbReference type="NCBI Taxonomy" id="1278073"/>
    <lineage>
        <taxon>Bacteria</taxon>
        <taxon>Pseudomonadati</taxon>
        <taxon>Myxococcota</taxon>
        <taxon>Myxococcia</taxon>
        <taxon>Myxococcales</taxon>
        <taxon>Cystobacterineae</taxon>
        <taxon>Myxococcaceae</taxon>
        <taxon>Myxococcus</taxon>
    </lineage>
</organism>
<keyword evidence="3 5" id="KW-0378">Hydrolase</keyword>
<evidence type="ECO:0000313" key="6">
    <source>
        <dbReference type="EMBL" id="AGC47419.1"/>
    </source>
</evidence>
<feature type="binding site" evidence="4">
    <location>
        <position position="221"/>
    </location>
    <ligand>
        <name>Mn(2+)</name>
        <dbReference type="ChEBI" id="CHEBI:29035"/>
        <label>1</label>
    </ligand>
</feature>
<evidence type="ECO:0000256" key="4">
    <source>
        <dbReference type="PIRSR" id="PIRSR036979-1"/>
    </source>
</evidence>
<dbReference type="SUPFAM" id="SSF52768">
    <property type="entry name" value="Arginase/deacetylase"/>
    <property type="match status" value="1"/>
</dbReference>
<reference evidence="6 7" key="1">
    <citation type="journal article" date="2013" name="Genome Announc.">
        <title>Complete genome sequence of Myxococcus stipitatus strain DSM 14675, a fruiting myxobacterium.</title>
        <authorList>
            <person name="Huntley S."/>
            <person name="Kneip S."/>
            <person name="Treuner-Lange A."/>
            <person name="Sogaard-Andersen L."/>
        </authorList>
    </citation>
    <scope>NUCLEOTIDE SEQUENCE [LARGE SCALE GENOMIC DNA]</scope>
    <source>
        <strain evidence="7">DSM 14675 / JCM 12634 / Mx s8</strain>
    </source>
</reference>
<dbReference type="Proteomes" id="UP000011131">
    <property type="component" value="Chromosome"/>
</dbReference>
<protein>
    <submittedName>
        <fullName evidence="6">Agmatinase</fullName>
    </submittedName>
</protein>
<feature type="binding site" evidence="4">
    <location>
        <position position="138"/>
    </location>
    <ligand>
        <name>Mn(2+)</name>
        <dbReference type="ChEBI" id="CHEBI:29035"/>
        <label>1</label>
    </ligand>
</feature>
<dbReference type="GO" id="GO:0046872">
    <property type="term" value="F:metal ion binding"/>
    <property type="evidence" value="ECO:0007669"/>
    <property type="project" value="UniProtKB-KW"/>
</dbReference>